<gene>
    <name evidence="1" type="ORF">rsdtw13_30640</name>
</gene>
<keyword evidence="2" id="KW-1185">Reference proteome</keyword>
<sequence length="347" mass="40210">MLCALIMAGGKGTRFWPISTEDKPKQFLNLISEKTMIQMTIDRIKPMIPIERIFVCTSQQYVDLLSEQIPDLPIRNIIIEPEGRNTAPCIALSALVINRYYKNANMIVLPSDHLIRDEEEFRKILTTGNKFVDMNPKSIVTLGMKPSRPEIGYGYIKYTDDKQVVDNRKIIKVESFVEKPSLEKAKQYLQESKYLWNGGMFLWNTNEIIDEIKKFEEDTYEALQHIRDISEEKLQEEINNNYNKTRAISVDYAILEKSDNIFVIESEFGWDDIGSWEAIERYREKDTNNNIYIGNIKANNTKNNIIASSSNKVIISDLSDIYLVENDGYIIIGKKENISEVRNYNMS</sequence>
<dbReference type="EMBL" id="BROD01000001">
    <property type="protein sequence ID" value="GKX67806.1"/>
    <property type="molecule type" value="Genomic_DNA"/>
</dbReference>
<reference evidence="1" key="1">
    <citation type="journal article" date="2025" name="Int. J. Syst. Evol. Microbiol.">
        <title>Inconstantimicrobium mannanitabidum sp. nov., a novel member of the family Clostridiaceae isolated from anoxic soil under the treatment of reductive soil disinfestation.</title>
        <authorList>
            <person name="Ueki A."/>
            <person name="Tonouchi A."/>
            <person name="Honma S."/>
            <person name="Kaku N."/>
            <person name="Ueki K."/>
        </authorList>
    </citation>
    <scope>NUCLEOTIDE SEQUENCE</scope>
    <source>
        <strain evidence="1">TW13</strain>
    </source>
</reference>
<protein>
    <submittedName>
        <fullName evidence="1">Mannose-1-phosphate guanylyltransferase</fullName>
    </submittedName>
</protein>
<keyword evidence="1" id="KW-0808">Transferase</keyword>
<keyword evidence="1" id="KW-0548">Nucleotidyltransferase</keyword>
<proteinExistence type="predicted"/>
<evidence type="ECO:0000313" key="2">
    <source>
        <dbReference type="Proteomes" id="UP001058074"/>
    </source>
</evidence>
<evidence type="ECO:0000313" key="1">
    <source>
        <dbReference type="EMBL" id="GKX67806.1"/>
    </source>
</evidence>
<organism evidence="1 2">
    <name type="scientific">Inconstantimicrobium mannanitabidum</name>
    <dbReference type="NCBI Taxonomy" id="1604901"/>
    <lineage>
        <taxon>Bacteria</taxon>
        <taxon>Bacillati</taxon>
        <taxon>Bacillota</taxon>
        <taxon>Clostridia</taxon>
        <taxon>Eubacteriales</taxon>
        <taxon>Clostridiaceae</taxon>
        <taxon>Inconstantimicrobium</taxon>
    </lineage>
</organism>
<comment type="caution">
    <text evidence="1">The sequence shown here is derived from an EMBL/GenBank/DDBJ whole genome shotgun (WGS) entry which is preliminary data.</text>
</comment>
<dbReference type="Proteomes" id="UP001058074">
    <property type="component" value="Unassembled WGS sequence"/>
</dbReference>
<name>A0ACB5RF59_9CLOT</name>
<accession>A0ACB5RF59</accession>